<dbReference type="InterPro" id="IPR050963">
    <property type="entry name" value="Sirohydro_Cobaltochel/CbiX"/>
</dbReference>
<reference evidence="4" key="1">
    <citation type="submission" date="2020-06" db="EMBL/GenBank/DDBJ databases">
        <title>Thalassolituus marinus alknpb1M-1, a hydrocarbon-degrading bacterium isolated from the deep-sea overlying water using an in-situ strategy from the South China Sea basin.</title>
        <authorList>
            <person name="Dong C."/>
            <person name="Chen Y."/>
            <person name="Shao Z."/>
        </authorList>
    </citation>
    <scope>NUCLEOTIDE SEQUENCE [LARGE SCALE GENOMIC DNA]</scope>
    <source>
        <strain evidence="4">alknpb1M-1</strain>
    </source>
</reference>
<dbReference type="RefSeq" id="WP_260997201.1">
    <property type="nucleotide sequence ID" value="NZ_CP054475.1"/>
</dbReference>
<dbReference type="PANTHER" id="PTHR33542">
    <property type="entry name" value="SIROHYDROCHLORIN FERROCHELATASE, CHLOROPLASTIC"/>
    <property type="match status" value="1"/>
</dbReference>
<evidence type="ECO:0000256" key="2">
    <source>
        <dbReference type="ARBA" id="ARBA00023239"/>
    </source>
</evidence>
<keyword evidence="2" id="KW-0456">Lyase</keyword>
<evidence type="ECO:0000313" key="3">
    <source>
        <dbReference type="EMBL" id="UXD88468.1"/>
    </source>
</evidence>
<keyword evidence="1" id="KW-0479">Metal-binding</keyword>
<gene>
    <name evidence="3" type="ORF">HUF19_13995</name>
</gene>
<evidence type="ECO:0000313" key="4">
    <source>
        <dbReference type="Proteomes" id="UP001065322"/>
    </source>
</evidence>
<dbReference type="InterPro" id="IPR002762">
    <property type="entry name" value="CbiX-like"/>
</dbReference>
<dbReference type="EMBL" id="CP054475">
    <property type="protein sequence ID" value="UXD88468.1"/>
    <property type="molecule type" value="Genomic_DNA"/>
</dbReference>
<dbReference type="SUPFAM" id="SSF53800">
    <property type="entry name" value="Chelatase"/>
    <property type="match status" value="1"/>
</dbReference>
<sequence>MTVKNASILLAHGSSDPHWLAPFEQLLERIRTRLDNPQARAELAYMELAEPSLQSQVRSLADEGYGHIDVLPLFFAAGRHLRKDVPAMLDNLQRQLQQEGRDISITLHPPVGLEPEVADAISQVVVRQLQ</sequence>
<keyword evidence="4" id="KW-1185">Reference proteome</keyword>
<proteinExistence type="predicted"/>
<organism evidence="3 4">
    <name type="scientific">Thalassolituus hydrocarboniclasticus</name>
    <dbReference type="NCBI Taxonomy" id="2742796"/>
    <lineage>
        <taxon>Bacteria</taxon>
        <taxon>Pseudomonadati</taxon>
        <taxon>Pseudomonadota</taxon>
        <taxon>Gammaproteobacteria</taxon>
        <taxon>Oceanospirillales</taxon>
        <taxon>Oceanospirillaceae</taxon>
        <taxon>Thalassolituus</taxon>
    </lineage>
</organism>
<dbReference type="PANTHER" id="PTHR33542:SF3">
    <property type="entry name" value="SIROHYDROCHLORIN FERROCHELATASE, CHLOROPLASTIC"/>
    <property type="match status" value="1"/>
</dbReference>
<dbReference type="Pfam" id="PF01903">
    <property type="entry name" value="CbiX"/>
    <property type="match status" value="1"/>
</dbReference>
<dbReference type="Gene3D" id="3.40.50.1400">
    <property type="match status" value="1"/>
</dbReference>
<evidence type="ECO:0000256" key="1">
    <source>
        <dbReference type="ARBA" id="ARBA00022723"/>
    </source>
</evidence>
<accession>A0ABY6ACD6</accession>
<dbReference type="CDD" id="cd03416">
    <property type="entry name" value="CbiX_SirB_N"/>
    <property type="match status" value="1"/>
</dbReference>
<name>A0ABY6ACD6_9GAMM</name>
<protein>
    <submittedName>
        <fullName evidence="3">CbiX/SirB N-terminal domain-containing protein</fullName>
    </submittedName>
</protein>
<dbReference type="Proteomes" id="UP001065322">
    <property type="component" value="Chromosome"/>
</dbReference>